<comment type="caution">
    <text evidence="1">The sequence shown here is derived from an EMBL/GenBank/DDBJ whole genome shotgun (WGS) entry which is preliminary data.</text>
</comment>
<dbReference type="RefSeq" id="WP_279927285.1">
    <property type="nucleotide sequence ID" value="NZ_JARWBG010000008.1"/>
</dbReference>
<dbReference type="EMBL" id="JARWBG010000008">
    <property type="protein sequence ID" value="MDH2388998.1"/>
    <property type="molecule type" value="Genomic_DNA"/>
</dbReference>
<keyword evidence="2" id="KW-1185">Reference proteome</keyword>
<accession>A0ABT6HL68</accession>
<protein>
    <recommendedName>
        <fullName evidence="3">ABM domain-containing protein</fullName>
    </recommendedName>
</protein>
<reference evidence="1 2" key="1">
    <citation type="submission" date="2023-04" db="EMBL/GenBank/DDBJ databases">
        <title>Streptomyces chengmaiensis sp. nov. isolated from the stem of mangrove plant in Hainan.</title>
        <authorList>
            <person name="Huang X."/>
            <person name="Zhou S."/>
            <person name="Chu X."/>
            <person name="Xie Y."/>
            <person name="Lin Y."/>
        </authorList>
    </citation>
    <scope>NUCLEOTIDE SEQUENCE [LARGE SCALE GENOMIC DNA]</scope>
    <source>
        <strain evidence="1 2">HNM0663</strain>
    </source>
</reference>
<evidence type="ECO:0008006" key="3">
    <source>
        <dbReference type="Google" id="ProtNLM"/>
    </source>
</evidence>
<sequence>MAILAHNQSPDWNEELYLGTLERAIPDPQNPPSGLVAHFAGPREGGGWQVIDVWESEEHLRAFLEGAVLPAAKELGAPPFDTVVTEVRNSLIP</sequence>
<dbReference type="Proteomes" id="UP001223144">
    <property type="component" value="Unassembled WGS sequence"/>
</dbReference>
<gene>
    <name evidence="1" type="ORF">QCN29_09385</name>
</gene>
<name>A0ABT6HL68_9ACTN</name>
<organism evidence="1 2">
    <name type="scientific">Streptomyces chengmaiensis</name>
    <dbReference type="NCBI Taxonomy" id="3040919"/>
    <lineage>
        <taxon>Bacteria</taxon>
        <taxon>Bacillati</taxon>
        <taxon>Actinomycetota</taxon>
        <taxon>Actinomycetes</taxon>
        <taxon>Kitasatosporales</taxon>
        <taxon>Streptomycetaceae</taxon>
        <taxon>Streptomyces</taxon>
    </lineage>
</organism>
<evidence type="ECO:0000313" key="1">
    <source>
        <dbReference type="EMBL" id="MDH2388998.1"/>
    </source>
</evidence>
<proteinExistence type="predicted"/>
<evidence type="ECO:0000313" key="2">
    <source>
        <dbReference type="Proteomes" id="UP001223144"/>
    </source>
</evidence>